<evidence type="ECO:0000313" key="6">
    <source>
        <dbReference type="EMBL" id="BFP45343.1"/>
    </source>
</evidence>
<dbReference type="CDD" id="cd00118">
    <property type="entry name" value="LysM"/>
    <property type="match status" value="1"/>
</dbReference>
<name>A0AB33JRA1_9ACTN</name>
<dbReference type="GO" id="GO:0016787">
    <property type="term" value="F:hydrolase activity"/>
    <property type="evidence" value="ECO:0007669"/>
    <property type="project" value="UniProtKB-KW"/>
</dbReference>
<feature type="region of interest" description="Disordered" evidence="3">
    <location>
        <begin position="137"/>
        <end position="205"/>
    </location>
</feature>
<dbReference type="Pfam" id="PF06737">
    <property type="entry name" value="Transglycosylas"/>
    <property type="match status" value="1"/>
</dbReference>
<dbReference type="InterPro" id="IPR010618">
    <property type="entry name" value="RPF"/>
</dbReference>
<protein>
    <submittedName>
        <fullName evidence="6">Resuscitation-promoting factor protein RpfA</fullName>
    </submittedName>
</protein>
<evidence type="ECO:0000259" key="5">
    <source>
        <dbReference type="PROSITE" id="PS51782"/>
    </source>
</evidence>
<organism evidence="6">
    <name type="scientific">Kitasatospora sp. CMC57</name>
    <dbReference type="NCBI Taxonomy" id="3231513"/>
    <lineage>
        <taxon>Bacteria</taxon>
        <taxon>Bacillati</taxon>
        <taxon>Actinomycetota</taxon>
        <taxon>Actinomycetes</taxon>
        <taxon>Kitasatosporales</taxon>
        <taxon>Streptomycetaceae</taxon>
        <taxon>Kitasatospora</taxon>
    </lineage>
</organism>
<gene>
    <name evidence="6" type="primary">rpfA_1</name>
    <name evidence="6" type="ORF">KCMC57_17110</name>
</gene>
<dbReference type="InterPro" id="IPR036779">
    <property type="entry name" value="LysM_dom_sf"/>
</dbReference>
<evidence type="ECO:0000256" key="2">
    <source>
        <dbReference type="ARBA" id="ARBA00022801"/>
    </source>
</evidence>
<dbReference type="EMBL" id="AP035881">
    <property type="protein sequence ID" value="BFP45343.1"/>
    <property type="molecule type" value="Genomic_DNA"/>
</dbReference>
<evidence type="ECO:0000256" key="1">
    <source>
        <dbReference type="ARBA" id="ARBA00010830"/>
    </source>
</evidence>
<dbReference type="InterPro" id="IPR023346">
    <property type="entry name" value="Lysozyme-like_dom_sf"/>
</dbReference>
<dbReference type="SUPFAM" id="SSF54106">
    <property type="entry name" value="LysM domain"/>
    <property type="match status" value="1"/>
</dbReference>
<keyword evidence="4" id="KW-0812">Transmembrane</keyword>
<dbReference type="CDD" id="cd13925">
    <property type="entry name" value="RPF"/>
    <property type="match status" value="1"/>
</dbReference>
<dbReference type="SUPFAM" id="SSF53955">
    <property type="entry name" value="Lysozyme-like"/>
    <property type="match status" value="1"/>
</dbReference>
<evidence type="ECO:0000256" key="4">
    <source>
        <dbReference type="SAM" id="Phobius"/>
    </source>
</evidence>
<dbReference type="AlphaFoldDB" id="A0AB33JRA1"/>
<dbReference type="PROSITE" id="PS51782">
    <property type="entry name" value="LYSM"/>
    <property type="match status" value="1"/>
</dbReference>
<proteinExistence type="inferred from homology"/>
<dbReference type="InterPro" id="IPR052196">
    <property type="entry name" value="Bact_Kbp"/>
</dbReference>
<keyword evidence="4" id="KW-0472">Membrane</keyword>
<reference evidence="6" key="1">
    <citation type="submission" date="2024-07" db="EMBL/GenBank/DDBJ databases">
        <title>Complete genome sequences of cellulolytic bacteria, Kitasatospora sp. CMC57 and Streptomyces sp. CMC78, isolated from Japanese agricultural soil.</title>
        <authorList>
            <person name="Hashimoto T."/>
            <person name="Ito M."/>
            <person name="Iwamoto M."/>
            <person name="Fukahori D."/>
            <person name="Shoda T."/>
            <person name="Sakoda M."/>
            <person name="Morohoshi T."/>
            <person name="Mitsuboshi M."/>
            <person name="Nishizawa T."/>
        </authorList>
    </citation>
    <scope>NUCLEOTIDE SEQUENCE</scope>
    <source>
        <strain evidence="6">CMC57</strain>
    </source>
</reference>
<feature type="domain" description="LysM" evidence="5">
    <location>
        <begin position="207"/>
        <end position="254"/>
    </location>
</feature>
<dbReference type="Gene3D" id="3.10.350.10">
    <property type="entry name" value="LysM domain"/>
    <property type="match status" value="1"/>
</dbReference>
<dbReference type="RefSeq" id="WP_407987857.1">
    <property type="nucleotide sequence ID" value="NZ_AP035881.2"/>
</dbReference>
<evidence type="ECO:0000256" key="3">
    <source>
        <dbReference type="SAM" id="MobiDB-lite"/>
    </source>
</evidence>
<dbReference type="Gene3D" id="1.10.530.10">
    <property type="match status" value="1"/>
</dbReference>
<dbReference type="PANTHER" id="PTHR34700:SF4">
    <property type="entry name" value="PHAGE-LIKE ELEMENT PBSX PROTEIN XKDP"/>
    <property type="match status" value="1"/>
</dbReference>
<keyword evidence="4" id="KW-1133">Transmembrane helix</keyword>
<dbReference type="InterPro" id="IPR018392">
    <property type="entry name" value="LysM"/>
</dbReference>
<feature type="compositionally biased region" description="Low complexity" evidence="3">
    <location>
        <begin position="137"/>
        <end position="174"/>
    </location>
</feature>
<dbReference type="Pfam" id="PF01476">
    <property type="entry name" value="LysM"/>
    <property type="match status" value="1"/>
</dbReference>
<feature type="compositionally biased region" description="Low complexity" evidence="3">
    <location>
        <begin position="182"/>
        <end position="203"/>
    </location>
</feature>
<comment type="similarity">
    <text evidence="1">Belongs to the transglycosylase family. Rpf subfamily.</text>
</comment>
<keyword evidence="2" id="KW-0378">Hydrolase</keyword>
<accession>A0AB33JRA1</accession>
<feature type="transmembrane region" description="Helical" evidence="4">
    <location>
        <begin position="21"/>
        <end position="39"/>
    </location>
</feature>
<dbReference type="PANTHER" id="PTHR34700">
    <property type="entry name" value="POTASSIUM BINDING PROTEIN KBP"/>
    <property type="match status" value="1"/>
</dbReference>
<sequence length="254" mass="25327">MTFRNETAAATTAVKRNRVRLAVMGGAIAVLPVAGLVTANSASAASVSTWDKVAQCESTGDWSIANGNGFYGGLQFTSSTWAAFGGTSYAPQANQASKAQQIAIAEKVLASQGPGAWPVCSIKAGLTAGGAAAEVDTSAGTSSSAKASRSETRAQAPKAAAPKVETKAAAAPKAAEPKVETKAAAPKAATPKAETKAPAAAAKSNGGNYTIKSGDTLSKIAAAKGLDWKTVYSNNASVLGGNPNLIFPGQVISL</sequence>